<organism evidence="2 3">
    <name type="scientific">Enhygromyxa salina</name>
    <dbReference type="NCBI Taxonomy" id="215803"/>
    <lineage>
        <taxon>Bacteria</taxon>
        <taxon>Pseudomonadati</taxon>
        <taxon>Myxococcota</taxon>
        <taxon>Polyangia</taxon>
        <taxon>Nannocystales</taxon>
        <taxon>Nannocystaceae</taxon>
        <taxon>Enhygromyxa</taxon>
    </lineage>
</organism>
<feature type="compositionally biased region" description="Low complexity" evidence="1">
    <location>
        <begin position="1479"/>
        <end position="1488"/>
    </location>
</feature>
<reference evidence="2 3" key="1">
    <citation type="submission" date="2018-03" db="EMBL/GenBank/DDBJ databases">
        <title>Draft Genome Sequences of the Obligatory Marine Myxobacteria Enhygromyxa salina SWB005.</title>
        <authorList>
            <person name="Poehlein A."/>
            <person name="Moghaddam J.A."/>
            <person name="Harms H."/>
            <person name="Alanjari M."/>
            <person name="Koenig G.M."/>
            <person name="Daniel R."/>
            <person name="Schaeberle T.F."/>
        </authorList>
    </citation>
    <scope>NUCLEOTIDE SEQUENCE [LARGE SCALE GENOMIC DNA]</scope>
    <source>
        <strain evidence="2 3">SWB005</strain>
    </source>
</reference>
<protein>
    <submittedName>
        <fullName evidence="2">Uncharacterized protein</fullName>
    </submittedName>
</protein>
<feature type="region of interest" description="Disordered" evidence="1">
    <location>
        <begin position="413"/>
        <end position="452"/>
    </location>
</feature>
<dbReference type="OrthoDB" id="5476190at2"/>
<proteinExistence type="predicted"/>
<name>A0A2S9XAK7_9BACT</name>
<dbReference type="RefSeq" id="WP_146156457.1">
    <property type="nucleotide sequence ID" value="NZ_PVNK01000311.1"/>
</dbReference>
<evidence type="ECO:0000313" key="2">
    <source>
        <dbReference type="EMBL" id="PRP89892.1"/>
    </source>
</evidence>
<dbReference type="Proteomes" id="UP000237968">
    <property type="component" value="Unassembled WGS sequence"/>
</dbReference>
<sequence length="1533" mass="167360">MSDLRAMVTSLLHALRHAGGEREVAQFEAEFERRGWELELGDQLTVLAAVQRAAERAALAGAAAESTESTVHPTATAATVVDLTPPPPRFALLSSLGPWVETLPAKWKFLAAVHELFESSDRTQLQAALSEVFVEQLGYRASRLDDTPRLANQKTLTHASVVARHQQFSIVIVESNYAGPHLSSYELIFTLHPRALVFALEPGARVRVVSRHTAAAAHQLGSRVLHGRGKRSFPTDDPVVWARRLALLEPRPEDDARSLAQRAHDLLAASAADLCADWDAQPVNPARLPGRPWDSSADLEVEQFLQPDPQTRRLHLGLEAELCASFPWRSRDGFQVDYVGYQVDSIHRDAAAAIRRKGSTHVVISLELAHVTAGGEPVSFSVPFSIVVPDGRGLFVVFGRVLAFYPKEQAHVTWESEDDAQSEQVETEDGDELDGDGEDTEEDEDDWSGPQEYAHPSAYSNAGFVPLLRWAVGRRLRWYGWNFAKARPPYPFTVQAFKAWIGRWRDEHGATRCSSYPVLNHHLQPPRVGLRVLPVDREAPPPPWACLDLSSRLPAGFAYPVAGARLGPGGVLAAPTLTDAGSVQLLTRAAEATSSNPRVRGPGNDETRTAFIAAPLARWSGLTVGALEDPLSAIAEPLEGQFLRCPGPSLRVLLPLSEGQRPVQCTWHTDIPAHADLDGAPVILVEVGQTIEVGERLVRTPPHTWGNDPEQRPHRLMEITDEIARGSAADSSLHIYAPPSLRGRLTRVDLVEVRDADGTLLAHRVSFESITTETVDRALLPDGRVALVELVGPEELPWDGHSDKLASGLVIDSRVEAPECPGGSADDQEQSRWLAGATGEPLAVFDILGELTLISRRPVEPDPALRVRVIDNWGQPRADGDPQIAYTYLRWLQAAHPVAATQIYAVASEHVGVLPMATSAAQLAVACRTPLPFFAPETAEGDAATLGAYDPRRRAGHPRPWCDEQGSRGIWEWRCTCGRLRGSTLAGMSCAICLEPVSRERHPEMLHECPLAVAVIHPWRRSLVAALLGLTEDELRRIMQTEDCSELADLTAAALEAPHRSLHRRIAQTDDADLLTALLQQHAELDVALRHGLNLDDLWLTDLPVLSPRLLFDGYRLGAPDLLESPLTKHYRSITAVSELTSGRVEMLPQLRRAQWVELQRRVEQLFGSVEGAEPGTLAEYWSRVWPTLADGELALSVPGLVADATPDELARSWTCALWPGATLEGEDRAHHGVITPTGFLPLPPPPMCALDPRDARSWSERGAWTEFLEHHLTWLAAVLLGVDGHARARQAVRAVLVADLADYSTVGRVLLRELVRAMAPASGRPSKLLELMLGRVPLRLPRADQAASEAIEQRLAGLVDAGDAAAIVSARALGVILGGFWCGTPSTEYPSGWLWAHSEHDAPKDFLRMVPRLDDAAWRLWPDFDLMTDPLRALARGSVVQPRSPSVRAWFGLDAGELPVDIDWGEPRAPTEEPGPPASAAAEKSAPQVEGEVSTPTPVAPVDPDPPTPFAFAHEAVVVDVSLRAWLAAHPS</sequence>
<dbReference type="EMBL" id="PVNK01000311">
    <property type="protein sequence ID" value="PRP89892.1"/>
    <property type="molecule type" value="Genomic_DNA"/>
</dbReference>
<gene>
    <name evidence="2" type="ORF">ENSA5_69990</name>
</gene>
<evidence type="ECO:0000313" key="3">
    <source>
        <dbReference type="Proteomes" id="UP000237968"/>
    </source>
</evidence>
<accession>A0A2S9XAK7</accession>
<comment type="caution">
    <text evidence="2">The sequence shown here is derived from an EMBL/GenBank/DDBJ whole genome shotgun (WGS) entry which is preliminary data.</text>
</comment>
<keyword evidence="3" id="KW-1185">Reference proteome</keyword>
<feature type="compositionally biased region" description="Acidic residues" evidence="1">
    <location>
        <begin position="415"/>
        <end position="447"/>
    </location>
</feature>
<feature type="region of interest" description="Disordered" evidence="1">
    <location>
        <begin position="1463"/>
        <end position="1508"/>
    </location>
</feature>
<evidence type="ECO:0000256" key="1">
    <source>
        <dbReference type="SAM" id="MobiDB-lite"/>
    </source>
</evidence>
<feature type="compositionally biased region" description="Pro residues" evidence="1">
    <location>
        <begin position="1499"/>
        <end position="1508"/>
    </location>
</feature>